<feature type="domain" description="Helicase C-terminal" evidence="10">
    <location>
        <begin position="387"/>
        <end position="558"/>
    </location>
</feature>
<dbReference type="Pfam" id="PF00636">
    <property type="entry name" value="Ribonuclease_3"/>
    <property type="match status" value="2"/>
</dbReference>
<evidence type="ECO:0000256" key="6">
    <source>
        <dbReference type="PROSITE-ProRule" id="PRU00657"/>
    </source>
</evidence>
<dbReference type="Pfam" id="PF00270">
    <property type="entry name" value="DEAD"/>
    <property type="match status" value="1"/>
</dbReference>
<sequence length="1519" mass="173162">MGDPPPSVDNGVSNTFHTRNYQQELLEESLRSNIIIALDTGSGKTHIAVLRMKHEAEREPRKVSWFFAPTVALVEQQCAVIKETIPAILMISGASEPGQWKDRALWRRVLEANRVIVSTPQVLLDALLHGFVDLGMDIGLLVFDEAHHAISKHPYNMIMQQFYFPLDKRTRTAGSHERVRPMVIGLTASPIYGGNTEAAFDKLERNLDSIIRSSRMHREELAQHVHKPVFKHVLYGPPSYDWDTLPSYNTFSLKTVVDSLSIENDPSVKSLRSQLARAHSDDERRRIDQKLSKIIDKGDTFTHKGLNDFLRAAQEICMYLGEWAADWYIVKVIEQARHAANPYNNIMTSWKANEKHYLLDNLDQVNLVPLSSDPDEIRRMLAPKLEALIACLLAEEEEFRLADETYSGLIFVTRRDTVIALAEVLSRLPETAQLFRIGCLLGSSSSFKRHSFLDITREIVKASQVKTLAEFRGGDKNLIVSTSVAEEGIDIQACSSVTRFDPPPNVVAWAQSRGRARQRKSSFIMMLEQDKEHEQEIRKWQTIEQQMMALYTDPDRVVPETFEEDDHDERTYTVESTGAVLTLDSVTSHLNHFCAVLPNAAYGGQLALYDLDPPDYPEDWHSQQDRLKNLPPYKGPWGATVTLPRCLPPHLRKFSTKREHNTKRLAQKHAAFDAYVALHKAKLLDDHLLPLMSELEPDKGEEVKKLLADIEKRAGTERVSIQTDPWAPKTDEDAWWKAEVIIDGLTALTMLTPNPLPTFAKEEMPTIYIPGRGATHVKVRPIGKMQPDSAYLERARVYTHRMFSTLYFARMRPDDHAFAYLFLPVVEGPDEHLWEERRKWMGDRIDRGTDVNDRLETSMRANAGVLHKQYGLPTDLALVRPNEKFGKLFQFVRWYNGPLGVEDEERMRERYDGFPDANITFPVLQVKQFPQRANFLAPLASDAAGLARDEAIYLLPQYTTIELISKEDLQYAMYLPSILRWMTCALTIVSLRDELLPADSVAQVPFHLLRIATTAPVAQETMIDEQPLNYQRLETLGDCVLKCLTSTQLFADHPLWHEGYLARRKDHAVSNVQLAKGAIEKGLHRWIIRDRFVPRKWKPRYLFEPVVEEPARPETKPTEEPTEETKEETKEDGKKKKKKKQTQELSTKVLADVVESLIGAAYEHGGFDLATECIATFGLGLSWKNLSVHVDEVLARHEELDVPPPQLSLVEQMIGYEFTRKALLIQALTHASYNGDLASTSYERLEFLGDCALDMIVTSMLFHAEGQNYKPGHMHLRKEALVNSHFLAFFCLKTFTICESPNPSWSPGTGVTVDTDEQKIYLWQCLLHSSHRVLEDQHVASTRFEKVGPEIEKALKQKTIYPWAALTSLQAPKFLSDMVESLLGAVFLDSEGDFTAVCDVLRTLGIMEVLERIIDRNEMDVLHPISRLTMWAAQQDPQQKVKLDVKKKEGNVSCAVLMDEEEIVKVTEVYHSRASQEEVRFAAAEQAIKKLRVLEEEEEEDAVDEEDNTWADDIPEYDW</sequence>
<feature type="domain" description="Dicer dsRNA-binding fold" evidence="11">
    <location>
        <begin position="586"/>
        <end position="698"/>
    </location>
</feature>
<evidence type="ECO:0000256" key="5">
    <source>
        <dbReference type="ARBA" id="ARBA00022840"/>
    </source>
</evidence>
<dbReference type="PANTHER" id="PTHR14950:SF37">
    <property type="entry name" value="ENDORIBONUCLEASE DICER"/>
    <property type="match status" value="1"/>
</dbReference>
<dbReference type="InterPro" id="IPR014001">
    <property type="entry name" value="Helicase_ATP-bd"/>
</dbReference>
<dbReference type="InterPro" id="IPR001650">
    <property type="entry name" value="Helicase_C-like"/>
</dbReference>
<evidence type="ECO:0008006" key="14">
    <source>
        <dbReference type="Google" id="ProtNLM"/>
    </source>
</evidence>
<protein>
    <recommendedName>
        <fullName evidence="14">P-loop containing nucleoside triphosphate hydrolase protein</fullName>
    </recommendedName>
</protein>
<feature type="domain" description="Helicase ATP-binding" evidence="9">
    <location>
        <begin position="25"/>
        <end position="208"/>
    </location>
</feature>
<evidence type="ECO:0000259" key="11">
    <source>
        <dbReference type="PROSITE" id="PS51327"/>
    </source>
</evidence>
<comment type="similarity">
    <text evidence="6">Belongs to the helicase family. Dicer subfamily.</text>
</comment>
<dbReference type="Proteomes" id="UP000298390">
    <property type="component" value="Unassembled WGS sequence"/>
</dbReference>
<dbReference type="GO" id="GO:0003723">
    <property type="term" value="F:RNA binding"/>
    <property type="evidence" value="ECO:0007669"/>
    <property type="project" value="UniProtKB-UniRule"/>
</dbReference>
<feature type="region of interest" description="Disordered" evidence="7">
    <location>
        <begin position="1108"/>
        <end position="1142"/>
    </location>
</feature>
<dbReference type="PROSITE" id="PS50142">
    <property type="entry name" value="RNASE_3_2"/>
    <property type="match status" value="2"/>
</dbReference>
<gene>
    <name evidence="12" type="ORF">EVJ58_g3815</name>
</gene>
<evidence type="ECO:0000259" key="9">
    <source>
        <dbReference type="PROSITE" id="PS51192"/>
    </source>
</evidence>
<feature type="compositionally biased region" description="Basic and acidic residues" evidence="7">
    <location>
        <begin position="1109"/>
        <end position="1134"/>
    </location>
</feature>
<dbReference type="GO" id="GO:0004386">
    <property type="term" value="F:helicase activity"/>
    <property type="evidence" value="ECO:0007669"/>
    <property type="project" value="UniProtKB-KW"/>
</dbReference>
<feature type="domain" description="RNase III" evidence="8">
    <location>
        <begin position="988"/>
        <end position="1166"/>
    </location>
</feature>
<evidence type="ECO:0000313" key="12">
    <source>
        <dbReference type="EMBL" id="TFY62512.1"/>
    </source>
</evidence>
<evidence type="ECO:0000256" key="1">
    <source>
        <dbReference type="ARBA" id="ARBA00022737"/>
    </source>
</evidence>
<keyword evidence="5" id="KW-0067">ATP-binding</keyword>
<dbReference type="GO" id="GO:0005524">
    <property type="term" value="F:ATP binding"/>
    <property type="evidence" value="ECO:0007669"/>
    <property type="project" value="UniProtKB-KW"/>
</dbReference>
<dbReference type="GO" id="GO:0005737">
    <property type="term" value="C:cytoplasm"/>
    <property type="evidence" value="ECO:0007669"/>
    <property type="project" value="TreeGrafter"/>
</dbReference>
<evidence type="ECO:0000259" key="8">
    <source>
        <dbReference type="PROSITE" id="PS50142"/>
    </source>
</evidence>
<dbReference type="Gene3D" id="3.30.160.380">
    <property type="entry name" value="Dicer dimerisation domain"/>
    <property type="match status" value="1"/>
</dbReference>
<evidence type="ECO:0000256" key="4">
    <source>
        <dbReference type="ARBA" id="ARBA00022806"/>
    </source>
</evidence>
<dbReference type="PROSITE" id="PS51194">
    <property type="entry name" value="HELICASE_CTER"/>
    <property type="match status" value="1"/>
</dbReference>
<dbReference type="SMART" id="SM00490">
    <property type="entry name" value="HELICc"/>
    <property type="match status" value="1"/>
</dbReference>
<proteinExistence type="inferred from homology"/>
<evidence type="ECO:0000256" key="7">
    <source>
        <dbReference type="SAM" id="MobiDB-lite"/>
    </source>
</evidence>
<evidence type="ECO:0000313" key="13">
    <source>
        <dbReference type="Proteomes" id="UP000298390"/>
    </source>
</evidence>
<dbReference type="PANTHER" id="PTHR14950">
    <property type="entry name" value="DICER-RELATED"/>
    <property type="match status" value="1"/>
</dbReference>
<dbReference type="SUPFAM" id="SSF52540">
    <property type="entry name" value="P-loop containing nucleoside triphosphate hydrolases"/>
    <property type="match status" value="1"/>
</dbReference>
<dbReference type="Gene3D" id="3.40.50.300">
    <property type="entry name" value="P-loop containing nucleotide triphosphate hydrolases"/>
    <property type="match status" value="2"/>
</dbReference>
<dbReference type="GO" id="GO:0004525">
    <property type="term" value="F:ribonuclease III activity"/>
    <property type="evidence" value="ECO:0007669"/>
    <property type="project" value="InterPro"/>
</dbReference>
<dbReference type="PROSITE" id="PS51327">
    <property type="entry name" value="DICER_DSRBF"/>
    <property type="match status" value="1"/>
</dbReference>
<evidence type="ECO:0000256" key="2">
    <source>
        <dbReference type="ARBA" id="ARBA00022741"/>
    </source>
</evidence>
<name>A0A4Y9YK69_9APHY</name>
<dbReference type="GO" id="GO:0030422">
    <property type="term" value="P:siRNA processing"/>
    <property type="evidence" value="ECO:0007669"/>
    <property type="project" value="TreeGrafter"/>
</dbReference>
<feature type="region of interest" description="Disordered" evidence="7">
    <location>
        <begin position="1495"/>
        <end position="1519"/>
    </location>
</feature>
<dbReference type="SMART" id="SM00535">
    <property type="entry name" value="RIBOc"/>
    <property type="match status" value="2"/>
</dbReference>
<keyword evidence="4" id="KW-0347">Helicase</keyword>
<dbReference type="CDD" id="cd18034">
    <property type="entry name" value="DEXHc_dicer"/>
    <property type="match status" value="1"/>
</dbReference>
<dbReference type="InterPro" id="IPR038248">
    <property type="entry name" value="Dicer_dimer_sf"/>
</dbReference>
<keyword evidence="6" id="KW-0694">RNA-binding</keyword>
<dbReference type="Pfam" id="PF03368">
    <property type="entry name" value="Dicer_dimer"/>
    <property type="match status" value="1"/>
</dbReference>
<dbReference type="Pfam" id="PF00271">
    <property type="entry name" value="Helicase_C"/>
    <property type="match status" value="1"/>
</dbReference>
<dbReference type="EMBL" id="SEKV01000163">
    <property type="protein sequence ID" value="TFY62512.1"/>
    <property type="molecule type" value="Genomic_DNA"/>
</dbReference>
<dbReference type="CDD" id="cd00593">
    <property type="entry name" value="RIBOc"/>
    <property type="match status" value="2"/>
</dbReference>
<dbReference type="STRING" id="34475.A0A4Y9YK69"/>
<comment type="caution">
    <text evidence="12">The sequence shown here is derived from an EMBL/GenBank/DDBJ whole genome shotgun (WGS) entry which is preliminary data.</text>
</comment>
<dbReference type="InterPro" id="IPR027417">
    <property type="entry name" value="P-loop_NTPase"/>
</dbReference>
<dbReference type="PROSITE" id="PS51192">
    <property type="entry name" value="HELICASE_ATP_BIND_1"/>
    <property type="match status" value="1"/>
</dbReference>
<dbReference type="GO" id="GO:0005634">
    <property type="term" value="C:nucleus"/>
    <property type="evidence" value="ECO:0007669"/>
    <property type="project" value="TreeGrafter"/>
</dbReference>
<dbReference type="InterPro" id="IPR011545">
    <property type="entry name" value="DEAD/DEAH_box_helicase_dom"/>
</dbReference>
<dbReference type="InterPro" id="IPR036389">
    <property type="entry name" value="RNase_III_sf"/>
</dbReference>
<organism evidence="12 13">
    <name type="scientific">Rhodofomes roseus</name>
    <dbReference type="NCBI Taxonomy" id="34475"/>
    <lineage>
        <taxon>Eukaryota</taxon>
        <taxon>Fungi</taxon>
        <taxon>Dikarya</taxon>
        <taxon>Basidiomycota</taxon>
        <taxon>Agaricomycotina</taxon>
        <taxon>Agaricomycetes</taxon>
        <taxon>Polyporales</taxon>
        <taxon>Rhodofomes</taxon>
    </lineage>
</organism>
<keyword evidence="2" id="KW-0547">Nucleotide-binding</keyword>
<dbReference type="InterPro" id="IPR005034">
    <property type="entry name" value="Dicer_dimerisation"/>
</dbReference>
<dbReference type="InterPro" id="IPR000999">
    <property type="entry name" value="RNase_III_dom"/>
</dbReference>
<feature type="domain" description="RNase III" evidence="8">
    <location>
        <begin position="1207"/>
        <end position="1391"/>
    </location>
</feature>
<dbReference type="SMART" id="SM00487">
    <property type="entry name" value="DEXDc"/>
    <property type="match status" value="1"/>
</dbReference>
<keyword evidence="1" id="KW-0677">Repeat</keyword>
<reference evidence="12 13" key="1">
    <citation type="submission" date="2019-01" db="EMBL/GenBank/DDBJ databases">
        <title>Genome sequencing of the rare red list fungi Fomitopsis rosea.</title>
        <authorList>
            <person name="Buettner E."/>
            <person name="Kellner H."/>
        </authorList>
    </citation>
    <scope>NUCLEOTIDE SEQUENCE [LARGE SCALE GENOMIC DNA]</scope>
    <source>
        <strain evidence="12 13">DSM 105464</strain>
    </source>
</reference>
<dbReference type="Gene3D" id="1.10.1520.10">
    <property type="entry name" value="Ribonuclease III domain"/>
    <property type="match status" value="2"/>
</dbReference>
<evidence type="ECO:0000256" key="3">
    <source>
        <dbReference type="ARBA" id="ARBA00022801"/>
    </source>
</evidence>
<keyword evidence="3" id="KW-0378">Hydrolase</keyword>
<evidence type="ECO:0000259" key="10">
    <source>
        <dbReference type="PROSITE" id="PS51194"/>
    </source>
</evidence>
<accession>A0A4Y9YK69</accession>
<dbReference type="SUPFAM" id="SSF69065">
    <property type="entry name" value="RNase III domain-like"/>
    <property type="match status" value="2"/>
</dbReference>